<evidence type="ECO:0008006" key="4">
    <source>
        <dbReference type="Google" id="ProtNLM"/>
    </source>
</evidence>
<dbReference type="AlphaFoldDB" id="A0A974XJM3"/>
<gene>
    <name evidence="2" type="ORF">JYB88_15580</name>
</gene>
<feature type="chain" id="PRO_5037823203" description="TIGR02001 family outer membrane protein" evidence="1">
    <location>
        <begin position="24"/>
        <end position="230"/>
    </location>
</feature>
<dbReference type="InterPro" id="IPR010239">
    <property type="entry name" value="CHP02001"/>
</dbReference>
<dbReference type="NCBIfam" id="TIGR02001">
    <property type="entry name" value="gcw_chp"/>
    <property type="match status" value="1"/>
</dbReference>
<name>A0A974XJM3_9GAMM</name>
<organism evidence="2 3">
    <name type="scientific">Shewanella cyperi</name>
    <dbReference type="NCBI Taxonomy" id="2814292"/>
    <lineage>
        <taxon>Bacteria</taxon>
        <taxon>Pseudomonadati</taxon>
        <taxon>Pseudomonadota</taxon>
        <taxon>Gammaproteobacteria</taxon>
        <taxon>Alteromonadales</taxon>
        <taxon>Shewanellaceae</taxon>
        <taxon>Shewanella</taxon>
    </lineage>
</organism>
<keyword evidence="3" id="KW-1185">Reference proteome</keyword>
<dbReference type="KEGG" id="scyp:JYB88_15580"/>
<dbReference type="Pfam" id="PF09694">
    <property type="entry name" value="Gcw_chp"/>
    <property type="match status" value="1"/>
</dbReference>
<dbReference type="RefSeq" id="WP_207320947.1">
    <property type="nucleotide sequence ID" value="NZ_CP071501.1"/>
</dbReference>
<evidence type="ECO:0000313" key="2">
    <source>
        <dbReference type="EMBL" id="QSX29599.1"/>
    </source>
</evidence>
<keyword evidence="1" id="KW-0732">Signal</keyword>
<proteinExistence type="predicted"/>
<dbReference type="EMBL" id="CP071504">
    <property type="protein sequence ID" value="QSX29599.1"/>
    <property type="molecule type" value="Genomic_DNA"/>
</dbReference>
<accession>A0A974XJM3</accession>
<sequence>MKKLLSQFALLGLTSLAVAPAMATFEGNIGVSSNYLWRGVTQTQDGVAVDGGVDYSHESGFYVGSWASSVDFGDDTSFELDLYGGYAGSFAEDFSYDVGYLLYAYPDAEGDIDFGELYASLGWKWFTLKYAQFIHAGDDVTPDELDNTDMKYLTADVSIPLSDSLAVGAHYGYADGEVNQAWYAVSHYSEYSLSLSKETNIGTVSFILADTDLPGDDAKLVLKYSYGFEL</sequence>
<evidence type="ECO:0000256" key="1">
    <source>
        <dbReference type="SAM" id="SignalP"/>
    </source>
</evidence>
<reference evidence="2 3" key="1">
    <citation type="submission" date="2021-03" db="EMBL/GenBank/DDBJ databases">
        <title>Novel species identification of genus Shewanella.</title>
        <authorList>
            <person name="Liu G."/>
            <person name="Zhang Q."/>
        </authorList>
    </citation>
    <scope>NUCLEOTIDE SEQUENCE [LARGE SCALE GENOMIC DNA]</scope>
    <source>
        <strain evidence="2 3">FJAT-53726</strain>
    </source>
</reference>
<dbReference type="Proteomes" id="UP000663281">
    <property type="component" value="Chromosome"/>
</dbReference>
<protein>
    <recommendedName>
        <fullName evidence="4">TIGR02001 family outer membrane protein</fullName>
    </recommendedName>
</protein>
<feature type="signal peptide" evidence="1">
    <location>
        <begin position="1"/>
        <end position="23"/>
    </location>
</feature>
<evidence type="ECO:0000313" key="3">
    <source>
        <dbReference type="Proteomes" id="UP000663281"/>
    </source>
</evidence>